<dbReference type="InterPro" id="IPR036638">
    <property type="entry name" value="HLH_DNA-bd_sf"/>
</dbReference>
<organism evidence="4 5">
    <name type="scientific">Neurospora tetraspora</name>
    <dbReference type="NCBI Taxonomy" id="94610"/>
    <lineage>
        <taxon>Eukaryota</taxon>
        <taxon>Fungi</taxon>
        <taxon>Dikarya</taxon>
        <taxon>Ascomycota</taxon>
        <taxon>Pezizomycotina</taxon>
        <taxon>Sordariomycetes</taxon>
        <taxon>Sordariomycetidae</taxon>
        <taxon>Sordariales</taxon>
        <taxon>Sordariaceae</taxon>
        <taxon>Neurospora</taxon>
    </lineage>
</organism>
<gene>
    <name evidence="4" type="ORF">B0H65DRAFT_177135</name>
</gene>
<feature type="coiled-coil region" evidence="1">
    <location>
        <begin position="188"/>
        <end position="222"/>
    </location>
</feature>
<dbReference type="GO" id="GO:0046983">
    <property type="term" value="F:protein dimerization activity"/>
    <property type="evidence" value="ECO:0007669"/>
    <property type="project" value="InterPro"/>
</dbReference>
<dbReference type="GeneID" id="87858612"/>
<dbReference type="AlphaFoldDB" id="A0AAE0JII9"/>
<sequence length="231" mass="25808">MDPDSPATKRRRIEDTGSNSAEFQHQSQHHNTNAKTAKTDLEPPSTSGASSGDFRYTASPNPTTMTISSPIRFQDFLTETTGETRRPEESEGPGPNKTEAEEDVNVRERHNSIGRRYRNKLNEQFDNLQALLSQQSRDGEDDNGDRESQEPDDDSNNNNNTTTRDSSSSPTLVKKCRKGRGINKASLLEMAKVRIETLTEQREMLIAEVEQLEKELAEEGAKKAGGRHDTC</sequence>
<reference evidence="4" key="1">
    <citation type="journal article" date="2023" name="Mol. Phylogenet. Evol.">
        <title>Genome-scale phylogeny and comparative genomics of the fungal order Sordariales.</title>
        <authorList>
            <person name="Hensen N."/>
            <person name="Bonometti L."/>
            <person name="Westerberg I."/>
            <person name="Brannstrom I.O."/>
            <person name="Guillou S."/>
            <person name="Cros-Aarteil S."/>
            <person name="Calhoun S."/>
            <person name="Haridas S."/>
            <person name="Kuo A."/>
            <person name="Mondo S."/>
            <person name="Pangilinan J."/>
            <person name="Riley R."/>
            <person name="LaButti K."/>
            <person name="Andreopoulos B."/>
            <person name="Lipzen A."/>
            <person name="Chen C."/>
            <person name="Yan M."/>
            <person name="Daum C."/>
            <person name="Ng V."/>
            <person name="Clum A."/>
            <person name="Steindorff A."/>
            <person name="Ohm R.A."/>
            <person name="Martin F."/>
            <person name="Silar P."/>
            <person name="Natvig D.O."/>
            <person name="Lalanne C."/>
            <person name="Gautier V."/>
            <person name="Ament-Velasquez S.L."/>
            <person name="Kruys A."/>
            <person name="Hutchinson M.I."/>
            <person name="Powell A.J."/>
            <person name="Barry K."/>
            <person name="Miller A.N."/>
            <person name="Grigoriev I.V."/>
            <person name="Debuchy R."/>
            <person name="Gladieux P."/>
            <person name="Hiltunen Thoren M."/>
            <person name="Johannesson H."/>
        </authorList>
    </citation>
    <scope>NUCLEOTIDE SEQUENCE</scope>
    <source>
        <strain evidence="4">CBS 560.94</strain>
    </source>
</reference>
<dbReference type="SUPFAM" id="SSF47459">
    <property type="entry name" value="HLH, helix-loop-helix DNA-binding domain"/>
    <property type="match status" value="1"/>
</dbReference>
<proteinExistence type="predicted"/>
<dbReference type="Pfam" id="PF00010">
    <property type="entry name" value="HLH"/>
    <property type="match status" value="1"/>
</dbReference>
<dbReference type="InterPro" id="IPR011598">
    <property type="entry name" value="bHLH_dom"/>
</dbReference>
<feature type="compositionally biased region" description="Polar residues" evidence="2">
    <location>
        <begin position="122"/>
        <end position="136"/>
    </location>
</feature>
<name>A0AAE0JII9_9PEZI</name>
<protein>
    <recommendedName>
        <fullName evidence="3">BHLH domain-containing protein</fullName>
    </recommendedName>
</protein>
<dbReference type="EMBL" id="JAUEPP010000003">
    <property type="protein sequence ID" value="KAK3348492.1"/>
    <property type="molecule type" value="Genomic_DNA"/>
</dbReference>
<feature type="compositionally biased region" description="Acidic residues" evidence="2">
    <location>
        <begin position="139"/>
        <end position="155"/>
    </location>
</feature>
<evidence type="ECO:0000313" key="5">
    <source>
        <dbReference type="Proteomes" id="UP001278500"/>
    </source>
</evidence>
<accession>A0AAE0JII9</accession>
<feature type="compositionally biased region" description="Polar residues" evidence="2">
    <location>
        <begin position="16"/>
        <end position="36"/>
    </location>
</feature>
<evidence type="ECO:0000313" key="4">
    <source>
        <dbReference type="EMBL" id="KAK3348492.1"/>
    </source>
</evidence>
<dbReference type="RefSeq" id="XP_062683574.1">
    <property type="nucleotide sequence ID" value="XM_062821458.1"/>
</dbReference>
<feature type="region of interest" description="Disordered" evidence="2">
    <location>
        <begin position="1"/>
        <end position="177"/>
    </location>
</feature>
<evidence type="ECO:0000256" key="2">
    <source>
        <dbReference type="SAM" id="MobiDB-lite"/>
    </source>
</evidence>
<dbReference type="Gene3D" id="4.10.280.10">
    <property type="entry name" value="Helix-loop-helix DNA-binding domain"/>
    <property type="match status" value="1"/>
</dbReference>
<keyword evidence="1" id="KW-0175">Coiled coil</keyword>
<dbReference type="PROSITE" id="PS50888">
    <property type="entry name" value="BHLH"/>
    <property type="match status" value="1"/>
</dbReference>
<feature type="compositionally biased region" description="Low complexity" evidence="2">
    <location>
        <begin position="156"/>
        <end position="171"/>
    </location>
</feature>
<keyword evidence="5" id="KW-1185">Reference proteome</keyword>
<comment type="caution">
    <text evidence="4">The sequence shown here is derived from an EMBL/GenBank/DDBJ whole genome shotgun (WGS) entry which is preliminary data.</text>
</comment>
<reference evidence="4" key="2">
    <citation type="submission" date="2023-06" db="EMBL/GenBank/DDBJ databases">
        <authorList>
            <consortium name="Lawrence Berkeley National Laboratory"/>
            <person name="Haridas S."/>
            <person name="Hensen N."/>
            <person name="Bonometti L."/>
            <person name="Westerberg I."/>
            <person name="Brannstrom I.O."/>
            <person name="Guillou S."/>
            <person name="Cros-Aarteil S."/>
            <person name="Calhoun S."/>
            <person name="Kuo A."/>
            <person name="Mondo S."/>
            <person name="Pangilinan J."/>
            <person name="Riley R."/>
            <person name="Labutti K."/>
            <person name="Andreopoulos B."/>
            <person name="Lipzen A."/>
            <person name="Chen C."/>
            <person name="Yanf M."/>
            <person name="Daum C."/>
            <person name="Ng V."/>
            <person name="Clum A."/>
            <person name="Steindorff A."/>
            <person name="Ohm R."/>
            <person name="Martin F."/>
            <person name="Silar P."/>
            <person name="Natvig D."/>
            <person name="Lalanne C."/>
            <person name="Gautier V."/>
            <person name="Ament-Velasquez S.L."/>
            <person name="Kruys A."/>
            <person name="Hutchinson M.I."/>
            <person name="Powell A.J."/>
            <person name="Barry K."/>
            <person name="Miller A.N."/>
            <person name="Grigoriev I.V."/>
            <person name="Debuchy R."/>
            <person name="Gladieux P."/>
            <person name="Thoren M.H."/>
            <person name="Johannesson H."/>
        </authorList>
    </citation>
    <scope>NUCLEOTIDE SEQUENCE</scope>
    <source>
        <strain evidence="4">CBS 560.94</strain>
    </source>
</reference>
<evidence type="ECO:0000256" key="1">
    <source>
        <dbReference type="SAM" id="Coils"/>
    </source>
</evidence>
<dbReference type="Proteomes" id="UP001278500">
    <property type="component" value="Unassembled WGS sequence"/>
</dbReference>
<evidence type="ECO:0000259" key="3">
    <source>
        <dbReference type="PROSITE" id="PS50888"/>
    </source>
</evidence>
<feature type="compositionally biased region" description="Polar residues" evidence="2">
    <location>
        <begin position="58"/>
        <end position="71"/>
    </location>
</feature>
<feature type="domain" description="BHLH" evidence="3">
    <location>
        <begin position="105"/>
        <end position="198"/>
    </location>
</feature>